<proteinExistence type="predicted"/>
<organism evidence="1">
    <name type="scientific">Schizaphis graminum</name>
    <name type="common">Green bug aphid</name>
    <dbReference type="NCBI Taxonomy" id="13262"/>
    <lineage>
        <taxon>Eukaryota</taxon>
        <taxon>Metazoa</taxon>
        <taxon>Ecdysozoa</taxon>
        <taxon>Arthropoda</taxon>
        <taxon>Hexapoda</taxon>
        <taxon>Insecta</taxon>
        <taxon>Pterygota</taxon>
        <taxon>Neoptera</taxon>
        <taxon>Paraneoptera</taxon>
        <taxon>Hemiptera</taxon>
        <taxon>Sternorrhyncha</taxon>
        <taxon>Aphidomorpha</taxon>
        <taxon>Aphidoidea</taxon>
        <taxon>Aphididae</taxon>
        <taxon>Aphidini</taxon>
        <taxon>Schizaphis</taxon>
    </lineage>
</organism>
<dbReference type="AlphaFoldDB" id="A0A2S2NB48"/>
<dbReference type="GO" id="GO:0003676">
    <property type="term" value="F:nucleic acid binding"/>
    <property type="evidence" value="ECO:0007669"/>
    <property type="project" value="InterPro"/>
</dbReference>
<gene>
    <name evidence="1" type="ORF">g.3683</name>
</gene>
<dbReference type="EMBL" id="GGMR01001387">
    <property type="protein sequence ID" value="MBY14006.1"/>
    <property type="molecule type" value="Transcribed_RNA"/>
</dbReference>
<sequence length="454" mass="53173">MSFSNNNDTRSQTKQIVYKVYTFLKQLSTKPDLTADFFKNTQIRTAEACGLSGRTVRRICSEAKYNVEESTSVMVFRSPRKGYKRAKIVSELDDFDSDVVRRTVHDFYDRGEYPTPQLILNALRQKINYSGCLRSMQYLLKNLKFSYKKCYDGRKFLMEKNYIVALRCKFLREICALREMKDDRPIVYIDGTWVNQNHSESMIRQNEHGTKGLKVPTGKGGRLIVYHAGCARYGFIQGAKLVFRSNILGNTIDYHSQMNAQIFENWFIELLNNLEEPSVLVMDNTSYHSTLVENHPKSNWRKLDVQKWLSEKNIEFHQFETLPELHQKVKALIPRKKKYLLDQIALEKNHKVIRLPPRHCQYNAIGLIWAQVKRRIAKNNNTFKMVDIERLTHEALDAVTKEDWENCVRHVEKLQESDNRKEILRDALMEPVVLTILPDDSDCSDEESDIEQLE</sequence>
<name>A0A2S2NB48_SCHGA</name>
<evidence type="ECO:0000313" key="1">
    <source>
        <dbReference type="EMBL" id="MBY14006.1"/>
    </source>
</evidence>
<dbReference type="InterPro" id="IPR036397">
    <property type="entry name" value="RNaseH_sf"/>
</dbReference>
<evidence type="ECO:0008006" key="2">
    <source>
        <dbReference type="Google" id="ProtNLM"/>
    </source>
</evidence>
<dbReference type="PANTHER" id="PTHR33939:SF1">
    <property type="entry name" value="DUF4371 DOMAIN-CONTAINING PROTEIN"/>
    <property type="match status" value="1"/>
</dbReference>
<accession>A0A2S2NB48</accession>
<protein>
    <recommendedName>
        <fullName evidence="2">Tc1-like transposase DDE domain-containing protein</fullName>
    </recommendedName>
</protein>
<reference evidence="1" key="1">
    <citation type="submission" date="2018-04" db="EMBL/GenBank/DDBJ databases">
        <title>Transcriptome of Schizaphis graminum biotype I.</title>
        <authorList>
            <person name="Scully E.D."/>
            <person name="Geib S.M."/>
            <person name="Palmer N.A."/>
            <person name="Koch K."/>
            <person name="Bradshaw J."/>
            <person name="Heng-Moss T."/>
            <person name="Sarath G."/>
        </authorList>
    </citation>
    <scope>NUCLEOTIDE SEQUENCE</scope>
</reference>
<dbReference type="PANTHER" id="PTHR33939">
    <property type="entry name" value="PROTEIN CBG22215"/>
    <property type="match status" value="1"/>
</dbReference>
<dbReference type="Gene3D" id="3.30.420.10">
    <property type="entry name" value="Ribonuclease H-like superfamily/Ribonuclease H"/>
    <property type="match status" value="1"/>
</dbReference>